<name>A0ABY2SL33_9HYPH</name>
<sequence length="142" mass="15800">MIILIMQNGGDPTSWQRRRDVLSEELAALPIAPPVIVAACVPGTNVAHRVSLFRLRPAIRILGRQWPVSLAGYPGGLTAMRTSGIKALLGAMDDCIARAIKTRHKQVSAGEDRLNADYLYWQRDLALLGDRLRTRINGYRQR</sequence>
<proteinExistence type="predicted"/>
<reference evidence="1 2" key="1">
    <citation type="submission" date="2019-04" db="EMBL/GenBank/DDBJ databases">
        <authorList>
            <person name="Li M."/>
            <person name="Gao C."/>
        </authorList>
    </citation>
    <scope>NUCLEOTIDE SEQUENCE [LARGE SCALE GENOMIC DNA]</scope>
    <source>
        <strain evidence="1 2">BGMRC 2031</strain>
    </source>
</reference>
<evidence type="ECO:0000313" key="2">
    <source>
        <dbReference type="Proteomes" id="UP000305202"/>
    </source>
</evidence>
<dbReference type="Proteomes" id="UP000305202">
    <property type="component" value="Unassembled WGS sequence"/>
</dbReference>
<protein>
    <submittedName>
        <fullName evidence="1">Uncharacterized protein</fullName>
    </submittedName>
</protein>
<organism evidence="1 2">
    <name type="scientific">Martelella alba</name>
    <dbReference type="NCBI Taxonomy" id="2590451"/>
    <lineage>
        <taxon>Bacteria</taxon>
        <taxon>Pseudomonadati</taxon>
        <taxon>Pseudomonadota</taxon>
        <taxon>Alphaproteobacteria</taxon>
        <taxon>Hyphomicrobiales</taxon>
        <taxon>Aurantimonadaceae</taxon>
        <taxon>Martelella</taxon>
    </lineage>
</organism>
<comment type="caution">
    <text evidence="1">The sequence shown here is derived from an EMBL/GenBank/DDBJ whole genome shotgun (WGS) entry which is preliminary data.</text>
</comment>
<dbReference type="RefSeq" id="WP_136990180.1">
    <property type="nucleotide sequence ID" value="NZ_SZPQ01000014.1"/>
</dbReference>
<evidence type="ECO:0000313" key="1">
    <source>
        <dbReference type="EMBL" id="TKI06333.1"/>
    </source>
</evidence>
<gene>
    <name evidence="1" type="ORF">FCN80_10870</name>
</gene>
<keyword evidence="2" id="KW-1185">Reference proteome</keyword>
<dbReference type="EMBL" id="SZPQ01000014">
    <property type="protein sequence ID" value="TKI06333.1"/>
    <property type="molecule type" value="Genomic_DNA"/>
</dbReference>
<accession>A0ABY2SL33</accession>